<keyword evidence="14" id="KW-1185">Reference proteome</keyword>
<dbReference type="InterPro" id="IPR050375">
    <property type="entry name" value="MFS_TsgA-like"/>
</dbReference>
<evidence type="ECO:0000259" key="12">
    <source>
        <dbReference type="PROSITE" id="PS50850"/>
    </source>
</evidence>
<dbReference type="CDD" id="cd17394">
    <property type="entry name" value="MFS_FucP_like"/>
    <property type="match status" value="1"/>
</dbReference>
<feature type="transmembrane region" description="Helical" evidence="11">
    <location>
        <begin position="108"/>
        <end position="129"/>
    </location>
</feature>
<reference evidence="13 14" key="1">
    <citation type="submission" date="2024-09" db="EMBL/GenBank/DDBJ databases">
        <authorList>
            <person name="Sun Q."/>
            <person name="Mori K."/>
        </authorList>
    </citation>
    <scope>NUCLEOTIDE SEQUENCE [LARGE SCALE GENOMIC DNA]</scope>
    <source>
        <strain evidence="13 14">TBRC 5777</strain>
    </source>
</reference>
<comment type="function">
    <text evidence="1">Intake of glucose and galactose.</text>
</comment>
<feature type="transmembrane region" description="Helical" evidence="11">
    <location>
        <begin position="56"/>
        <end position="77"/>
    </location>
</feature>
<dbReference type="Proteomes" id="UP001589865">
    <property type="component" value="Unassembled WGS sequence"/>
</dbReference>
<feature type="domain" description="Major facilitator superfamily (MFS) profile" evidence="12">
    <location>
        <begin position="18"/>
        <end position="416"/>
    </location>
</feature>
<dbReference type="RefSeq" id="WP_377046217.1">
    <property type="nucleotide sequence ID" value="NZ_JBHLUN010000015.1"/>
</dbReference>
<dbReference type="EMBL" id="JBHLUN010000015">
    <property type="protein sequence ID" value="MFC0410466.1"/>
    <property type="molecule type" value="Genomic_DNA"/>
</dbReference>
<gene>
    <name evidence="13" type="ORF">ACFFGY_19610</name>
</gene>
<dbReference type="Gene3D" id="1.20.1250.20">
    <property type="entry name" value="MFS general substrate transporter like domains"/>
    <property type="match status" value="2"/>
</dbReference>
<keyword evidence="5" id="KW-1003">Cell membrane</keyword>
<dbReference type="InterPro" id="IPR005964">
    <property type="entry name" value="Glc/Gal_transptr_bac"/>
</dbReference>
<dbReference type="PANTHER" id="PTHR43702">
    <property type="entry name" value="L-FUCOSE-PROTON SYMPORTER"/>
    <property type="match status" value="1"/>
</dbReference>
<feature type="transmembrane region" description="Helical" evidence="11">
    <location>
        <begin position="392"/>
        <end position="414"/>
    </location>
</feature>
<dbReference type="PROSITE" id="PS50850">
    <property type="entry name" value="MFS"/>
    <property type="match status" value="1"/>
</dbReference>
<evidence type="ECO:0000256" key="9">
    <source>
        <dbReference type="ARBA" id="ARBA00022989"/>
    </source>
</evidence>
<accession>A0ABV6JXL5</accession>
<keyword evidence="6" id="KW-0997">Cell inner membrane</keyword>
<dbReference type="PANTHER" id="PTHR43702:SF3">
    <property type="entry name" value="PROTEIN TSGA"/>
    <property type="match status" value="1"/>
</dbReference>
<keyword evidence="4" id="KW-0813">Transport</keyword>
<feature type="transmembrane region" description="Helical" evidence="11">
    <location>
        <begin position="308"/>
        <end position="324"/>
    </location>
</feature>
<evidence type="ECO:0000256" key="7">
    <source>
        <dbReference type="ARBA" id="ARBA00022597"/>
    </source>
</evidence>
<feature type="transmembrane region" description="Helical" evidence="11">
    <location>
        <begin position="366"/>
        <end position="386"/>
    </location>
</feature>
<keyword evidence="9 11" id="KW-1133">Transmembrane helix</keyword>
<keyword evidence="7" id="KW-0762">Sugar transport</keyword>
<protein>
    <submittedName>
        <fullName evidence="13">Sugar MFS transporter</fullName>
    </submittedName>
</protein>
<evidence type="ECO:0000256" key="4">
    <source>
        <dbReference type="ARBA" id="ARBA00022448"/>
    </source>
</evidence>
<dbReference type="InterPro" id="IPR020846">
    <property type="entry name" value="MFS_dom"/>
</dbReference>
<comment type="subcellular location">
    <subcellularLocation>
        <location evidence="2">Cell inner membrane</location>
        <topology evidence="2">Multi-pass membrane protein</topology>
    </subcellularLocation>
</comment>
<evidence type="ECO:0000256" key="5">
    <source>
        <dbReference type="ARBA" id="ARBA00022475"/>
    </source>
</evidence>
<name>A0ABV6JXL5_9PROT</name>
<evidence type="ECO:0000256" key="1">
    <source>
        <dbReference type="ARBA" id="ARBA00003321"/>
    </source>
</evidence>
<feature type="transmembrane region" description="Helical" evidence="11">
    <location>
        <begin position="282"/>
        <end position="301"/>
    </location>
</feature>
<dbReference type="InterPro" id="IPR036259">
    <property type="entry name" value="MFS_trans_sf"/>
</dbReference>
<comment type="similarity">
    <text evidence="3">Belongs to the major facilitator superfamily. FHS transporter (TC 2.A.1.7) family.</text>
</comment>
<evidence type="ECO:0000256" key="6">
    <source>
        <dbReference type="ARBA" id="ARBA00022519"/>
    </source>
</evidence>
<evidence type="ECO:0000256" key="8">
    <source>
        <dbReference type="ARBA" id="ARBA00022692"/>
    </source>
</evidence>
<evidence type="ECO:0000313" key="13">
    <source>
        <dbReference type="EMBL" id="MFC0410466.1"/>
    </source>
</evidence>
<dbReference type="NCBIfam" id="TIGR01272">
    <property type="entry name" value="gluP"/>
    <property type="match status" value="1"/>
</dbReference>
<sequence>MRARSDTTTMGPGTGSGAILSVTTLFFAWGFATSIIDTLVPIVKSVFQLSYTEALLTQFAFFMAYGIVSLPAAALVSRLGFPRSIVLSIAVMILACLGMPLATQMNQYPLVLLSLFVLACGITALQVAANPLCALLGDPAGKHRRLTLSQAFNSLGTVLGPLVGSWFLLRGGVFDADAGAAATAEHVRESLHNIDAQFLVIAAGLALLALLIWVMRGRLNLAALSAEGGSVLAAFRSGWALAGALAIFLYVGAEVSIGSVMINFLEQGSTLGATAERAGHLLSLYWGGAMVGRFIGTAVLSRVEAGRLLTGVAAVAAVLCVVVFGSTGQVAAVCALAIGLFNAVMFPTIFTLTLERSAAPASATSGLLCMAIVGGALVPVLTGAVADRLGLGSAFLVPAVCYAGITLFALMGLLTRAGAARPGALGSAAH</sequence>
<feature type="transmembrane region" description="Helical" evidence="11">
    <location>
        <begin position="84"/>
        <end position="102"/>
    </location>
</feature>
<dbReference type="SUPFAM" id="SSF103473">
    <property type="entry name" value="MFS general substrate transporter"/>
    <property type="match status" value="1"/>
</dbReference>
<proteinExistence type="inferred from homology"/>
<feature type="transmembrane region" description="Helical" evidence="11">
    <location>
        <begin position="12"/>
        <end position="36"/>
    </location>
</feature>
<dbReference type="Pfam" id="PF07690">
    <property type="entry name" value="MFS_1"/>
    <property type="match status" value="1"/>
</dbReference>
<organism evidence="13 14">
    <name type="scientific">Roseomonas elaeocarpi</name>
    <dbReference type="NCBI Taxonomy" id="907779"/>
    <lineage>
        <taxon>Bacteria</taxon>
        <taxon>Pseudomonadati</taxon>
        <taxon>Pseudomonadota</taxon>
        <taxon>Alphaproteobacteria</taxon>
        <taxon>Acetobacterales</taxon>
        <taxon>Roseomonadaceae</taxon>
        <taxon>Roseomonas</taxon>
    </lineage>
</organism>
<keyword evidence="8 11" id="KW-0812">Transmembrane</keyword>
<keyword evidence="10 11" id="KW-0472">Membrane</keyword>
<comment type="caution">
    <text evidence="13">The sequence shown here is derived from an EMBL/GenBank/DDBJ whole genome shotgun (WGS) entry which is preliminary data.</text>
</comment>
<dbReference type="InterPro" id="IPR011701">
    <property type="entry name" value="MFS"/>
</dbReference>
<evidence type="ECO:0000313" key="14">
    <source>
        <dbReference type="Proteomes" id="UP001589865"/>
    </source>
</evidence>
<feature type="transmembrane region" description="Helical" evidence="11">
    <location>
        <begin position="239"/>
        <end position="262"/>
    </location>
</feature>
<evidence type="ECO:0000256" key="11">
    <source>
        <dbReference type="SAM" id="Phobius"/>
    </source>
</evidence>
<evidence type="ECO:0000256" key="2">
    <source>
        <dbReference type="ARBA" id="ARBA00004429"/>
    </source>
</evidence>
<evidence type="ECO:0000256" key="10">
    <source>
        <dbReference type="ARBA" id="ARBA00023136"/>
    </source>
</evidence>
<feature type="transmembrane region" description="Helical" evidence="11">
    <location>
        <begin position="330"/>
        <end position="354"/>
    </location>
</feature>
<evidence type="ECO:0000256" key="3">
    <source>
        <dbReference type="ARBA" id="ARBA00009120"/>
    </source>
</evidence>
<feature type="transmembrane region" description="Helical" evidence="11">
    <location>
        <begin position="196"/>
        <end position="215"/>
    </location>
</feature>